<dbReference type="RefSeq" id="WP_264729594.1">
    <property type="nucleotide sequence ID" value="NZ_JAPDNR010000001.1"/>
</dbReference>
<dbReference type="InterPro" id="IPR016039">
    <property type="entry name" value="Thiolase-like"/>
</dbReference>
<keyword evidence="6" id="KW-0276">Fatty acid metabolism</keyword>
<dbReference type="CDD" id="cd00830">
    <property type="entry name" value="KAS_III"/>
    <property type="match status" value="1"/>
</dbReference>
<organism evidence="14 15">
    <name type="scientific">Chitinophaga nivalis</name>
    <dbReference type="NCBI Taxonomy" id="2991709"/>
    <lineage>
        <taxon>Bacteria</taxon>
        <taxon>Pseudomonadati</taxon>
        <taxon>Bacteroidota</taxon>
        <taxon>Chitinophagia</taxon>
        <taxon>Chitinophagales</taxon>
        <taxon>Chitinophagaceae</taxon>
        <taxon>Chitinophaga</taxon>
    </lineage>
</organism>
<dbReference type="Gene3D" id="3.40.47.10">
    <property type="match status" value="1"/>
</dbReference>
<evidence type="ECO:0000256" key="1">
    <source>
        <dbReference type="ARBA" id="ARBA00005189"/>
    </source>
</evidence>
<keyword evidence="4" id="KW-0444">Lipid biosynthesis</keyword>
<dbReference type="NCBIfam" id="TIGR00747">
    <property type="entry name" value="fabH"/>
    <property type="match status" value="1"/>
</dbReference>
<evidence type="ECO:0000256" key="6">
    <source>
        <dbReference type="ARBA" id="ARBA00022832"/>
    </source>
</evidence>
<dbReference type="InterPro" id="IPR013747">
    <property type="entry name" value="ACP_syn_III_C"/>
</dbReference>
<gene>
    <name evidence="14" type="ORF">OL497_09235</name>
</gene>
<keyword evidence="8" id="KW-0275">Fatty acid biosynthesis</keyword>
<dbReference type="Proteomes" id="UP001207742">
    <property type="component" value="Unassembled WGS sequence"/>
</dbReference>
<comment type="pathway">
    <text evidence="1">Lipid metabolism.</text>
</comment>
<reference evidence="14 15" key="1">
    <citation type="submission" date="2022-10" db="EMBL/GenBank/DDBJ databases">
        <title>Chitinophaga nivalis PC15 sp. nov., isolated from Pyeongchang county, South Korea.</title>
        <authorList>
            <person name="Trinh H.N."/>
        </authorList>
    </citation>
    <scope>NUCLEOTIDE SEQUENCE [LARGE SCALE GENOMIC DNA]</scope>
    <source>
        <strain evidence="14 15">PC14</strain>
    </source>
</reference>
<dbReference type="NCBIfam" id="NF006829">
    <property type="entry name" value="PRK09352.1"/>
    <property type="match status" value="1"/>
</dbReference>
<evidence type="ECO:0000256" key="4">
    <source>
        <dbReference type="ARBA" id="ARBA00022516"/>
    </source>
</evidence>
<evidence type="ECO:0000256" key="11">
    <source>
        <dbReference type="SAM" id="Phobius"/>
    </source>
</evidence>
<dbReference type="InterPro" id="IPR004655">
    <property type="entry name" value="FabH"/>
</dbReference>
<evidence type="ECO:0000256" key="5">
    <source>
        <dbReference type="ARBA" id="ARBA00022679"/>
    </source>
</evidence>
<accession>A0ABT3IJU3</accession>
<keyword evidence="5" id="KW-0808">Transferase</keyword>
<feature type="domain" description="Beta-ketoacyl-[acyl-carrier-protein] synthase III C-terminal" evidence="12">
    <location>
        <begin position="240"/>
        <end position="327"/>
    </location>
</feature>
<keyword evidence="11" id="KW-0472">Membrane</keyword>
<evidence type="ECO:0000259" key="12">
    <source>
        <dbReference type="Pfam" id="PF08541"/>
    </source>
</evidence>
<dbReference type="Pfam" id="PF08541">
    <property type="entry name" value="ACP_syn_III_C"/>
    <property type="match status" value="1"/>
</dbReference>
<keyword evidence="3" id="KW-0963">Cytoplasm</keyword>
<protein>
    <submittedName>
        <fullName evidence="14">Ketoacyl-ACP synthase III</fullName>
    </submittedName>
</protein>
<name>A0ABT3IJU3_9BACT</name>
<sequence length="333" mass="36273">MERITAAITGVGGYVPPDVLTNYQLENMLDITDTWIREHLGVRERRILKGPGQGTSLICNYTAMEICHKRGISPEEIEILIIATSTPDMITPNTASIVARDIGAVNAWGIDLNGACAGFLIGLQVGASFIENGRYKKVMVIGADKMSCLVDYKERVTAAVFGDGGGGVLLEPDTTGLGINDTLLKTDGNGGEHLFIKAGGSAWPATEETVQNREHFMRMNGKAIFSAAVQHLSEIIAEILQRNRLTAEDIRWLVPHQANKRIVSATAAELDFPLEKTMFNIERYGNTTAGTIPLCLWDYEDTLQKGDNLLLVAFGAGFTWGAMHVVWAYDSAD</sequence>
<proteinExistence type="inferred from homology"/>
<keyword evidence="11" id="KW-1133">Transmembrane helix</keyword>
<dbReference type="PANTHER" id="PTHR34069">
    <property type="entry name" value="3-OXOACYL-[ACYL-CARRIER-PROTEIN] SYNTHASE 3"/>
    <property type="match status" value="1"/>
</dbReference>
<keyword evidence="9" id="KW-0511">Multifunctional enzyme</keyword>
<comment type="caution">
    <text evidence="14">The sequence shown here is derived from an EMBL/GenBank/DDBJ whole genome shotgun (WGS) entry which is preliminary data.</text>
</comment>
<keyword evidence="10" id="KW-0012">Acyltransferase</keyword>
<keyword evidence="7" id="KW-0443">Lipid metabolism</keyword>
<evidence type="ECO:0000256" key="7">
    <source>
        <dbReference type="ARBA" id="ARBA00023098"/>
    </source>
</evidence>
<evidence type="ECO:0000256" key="10">
    <source>
        <dbReference type="ARBA" id="ARBA00023315"/>
    </source>
</evidence>
<dbReference type="EMBL" id="JAPDNS010000001">
    <property type="protein sequence ID" value="MCW3484075.1"/>
    <property type="molecule type" value="Genomic_DNA"/>
</dbReference>
<feature type="domain" description="Beta-ketoacyl-[acyl-carrier-protein] synthase III N-terminal" evidence="13">
    <location>
        <begin position="110"/>
        <end position="188"/>
    </location>
</feature>
<feature type="transmembrane region" description="Helical" evidence="11">
    <location>
        <begin position="309"/>
        <end position="329"/>
    </location>
</feature>
<evidence type="ECO:0000313" key="15">
    <source>
        <dbReference type="Proteomes" id="UP001207742"/>
    </source>
</evidence>
<evidence type="ECO:0000256" key="2">
    <source>
        <dbReference type="ARBA" id="ARBA00008642"/>
    </source>
</evidence>
<dbReference type="InterPro" id="IPR013751">
    <property type="entry name" value="ACP_syn_III_N"/>
</dbReference>
<evidence type="ECO:0000256" key="8">
    <source>
        <dbReference type="ARBA" id="ARBA00023160"/>
    </source>
</evidence>
<comment type="similarity">
    <text evidence="2">Belongs to the thiolase-like superfamily. FabH family.</text>
</comment>
<keyword evidence="15" id="KW-1185">Reference proteome</keyword>
<dbReference type="SUPFAM" id="SSF53901">
    <property type="entry name" value="Thiolase-like"/>
    <property type="match status" value="1"/>
</dbReference>
<keyword evidence="11" id="KW-0812">Transmembrane</keyword>
<evidence type="ECO:0000256" key="9">
    <source>
        <dbReference type="ARBA" id="ARBA00023268"/>
    </source>
</evidence>
<evidence type="ECO:0000256" key="3">
    <source>
        <dbReference type="ARBA" id="ARBA00022490"/>
    </source>
</evidence>
<evidence type="ECO:0000313" key="14">
    <source>
        <dbReference type="EMBL" id="MCW3484075.1"/>
    </source>
</evidence>
<dbReference type="Pfam" id="PF08545">
    <property type="entry name" value="ACP_syn_III"/>
    <property type="match status" value="1"/>
</dbReference>
<evidence type="ECO:0000259" key="13">
    <source>
        <dbReference type="Pfam" id="PF08545"/>
    </source>
</evidence>
<dbReference type="PANTHER" id="PTHR34069:SF2">
    <property type="entry name" value="BETA-KETOACYL-[ACYL-CARRIER-PROTEIN] SYNTHASE III"/>
    <property type="match status" value="1"/>
</dbReference>